<dbReference type="Gene3D" id="1.10.10.10">
    <property type="entry name" value="Winged helix-like DNA-binding domain superfamily/Winged helix DNA-binding domain"/>
    <property type="match status" value="1"/>
</dbReference>
<protein>
    <submittedName>
        <fullName evidence="10">Two component transcriptional regulator, winged helix family</fullName>
    </submittedName>
</protein>
<dbReference type="EMBL" id="FNQN01000002">
    <property type="protein sequence ID" value="SDZ99862.1"/>
    <property type="molecule type" value="Genomic_DNA"/>
</dbReference>
<dbReference type="Proteomes" id="UP000199409">
    <property type="component" value="Unassembled WGS sequence"/>
</dbReference>
<evidence type="ECO:0000256" key="4">
    <source>
        <dbReference type="ARBA" id="ARBA00023125"/>
    </source>
</evidence>
<dbReference type="SMART" id="SM00862">
    <property type="entry name" value="Trans_reg_C"/>
    <property type="match status" value="1"/>
</dbReference>
<evidence type="ECO:0000313" key="10">
    <source>
        <dbReference type="EMBL" id="SDZ99862.1"/>
    </source>
</evidence>
<name>A0A1H3XMQ9_9BACT</name>
<dbReference type="PANTHER" id="PTHR48111:SF22">
    <property type="entry name" value="REGULATOR OF RPOS"/>
    <property type="match status" value="1"/>
</dbReference>
<dbReference type="FunFam" id="1.10.10.10:FF:000005">
    <property type="entry name" value="Two-component system response regulator"/>
    <property type="match status" value="1"/>
</dbReference>
<dbReference type="RefSeq" id="WP_092345337.1">
    <property type="nucleotide sequence ID" value="NZ_FNQN01000002.1"/>
</dbReference>
<dbReference type="InterPro" id="IPR001789">
    <property type="entry name" value="Sig_transdc_resp-reg_receiver"/>
</dbReference>
<keyword evidence="1 6" id="KW-0597">Phosphoprotein</keyword>
<dbReference type="Gene3D" id="6.10.250.690">
    <property type="match status" value="1"/>
</dbReference>
<keyword evidence="11" id="KW-1185">Reference proteome</keyword>
<evidence type="ECO:0000256" key="5">
    <source>
        <dbReference type="ARBA" id="ARBA00023163"/>
    </source>
</evidence>
<dbReference type="GO" id="GO:0000156">
    <property type="term" value="F:phosphorelay response regulator activity"/>
    <property type="evidence" value="ECO:0007669"/>
    <property type="project" value="TreeGrafter"/>
</dbReference>
<keyword evidence="2" id="KW-0902">Two-component regulatory system</keyword>
<feature type="DNA-binding region" description="OmpR/PhoB-type" evidence="7">
    <location>
        <begin position="124"/>
        <end position="222"/>
    </location>
</feature>
<dbReference type="PROSITE" id="PS50110">
    <property type="entry name" value="RESPONSE_REGULATORY"/>
    <property type="match status" value="1"/>
</dbReference>
<evidence type="ECO:0000256" key="2">
    <source>
        <dbReference type="ARBA" id="ARBA00023012"/>
    </source>
</evidence>
<dbReference type="Pfam" id="PF00486">
    <property type="entry name" value="Trans_reg_C"/>
    <property type="match status" value="1"/>
</dbReference>
<dbReference type="SMART" id="SM00448">
    <property type="entry name" value="REC"/>
    <property type="match status" value="1"/>
</dbReference>
<sequence length="224" mass="25655">MHILVVEDEKKVASFIKRGLEEEEFTVDVAYDGEDGMQMAIDSPYDLILMDVMLPKIDGLSAIKELREKGISTPILCLTAKDTVEDIVSGLDSGSDDYLTKPFAFAELIARVRALIRRGSQDRGAELYFADLRLDPVGHNVWRGDKEIDLTSKEYALLEYFMRSPNQVLTRTMIAEHVWDYTFDSFTNIIDVYVNYLRKKIDRDFDKKLIHTVRGVGYVLKESD</sequence>
<dbReference type="GO" id="GO:0000976">
    <property type="term" value="F:transcription cis-regulatory region binding"/>
    <property type="evidence" value="ECO:0007669"/>
    <property type="project" value="TreeGrafter"/>
</dbReference>
<organism evidence="10 11">
    <name type="scientific">Desulfuromusa kysingii</name>
    <dbReference type="NCBI Taxonomy" id="37625"/>
    <lineage>
        <taxon>Bacteria</taxon>
        <taxon>Pseudomonadati</taxon>
        <taxon>Thermodesulfobacteriota</taxon>
        <taxon>Desulfuromonadia</taxon>
        <taxon>Desulfuromonadales</taxon>
        <taxon>Geopsychrobacteraceae</taxon>
        <taxon>Desulfuromusa</taxon>
    </lineage>
</organism>
<dbReference type="AlphaFoldDB" id="A0A1H3XMQ9"/>
<evidence type="ECO:0000256" key="6">
    <source>
        <dbReference type="PROSITE-ProRule" id="PRU00169"/>
    </source>
</evidence>
<gene>
    <name evidence="10" type="ORF">SAMN05660420_01013</name>
</gene>
<dbReference type="InterPro" id="IPR001867">
    <property type="entry name" value="OmpR/PhoB-type_DNA-bd"/>
</dbReference>
<dbReference type="PROSITE" id="PS51755">
    <property type="entry name" value="OMPR_PHOB"/>
    <property type="match status" value="1"/>
</dbReference>
<evidence type="ECO:0000256" key="1">
    <source>
        <dbReference type="ARBA" id="ARBA00022553"/>
    </source>
</evidence>
<evidence type="ECO:0000259" key="9">
    <source>
        <dbReference type="PROSITE" id="PS51755"/>
    </source>
</evidence>
<proteinExistence type="predicted"/>
<dbReference type="GO" id="GO:0005829">
    <property type="term" value="C:cytosol"/>
    <property type="evidence" value="ECO:0007669"/>
    <property type="project" value="TreeGrafter"/>
</dbReference>
<dbReference type="FunFam" id="3.40.50.2300:FF:000001">
    <property type="entry name" value="DNA-binding response regulator PhoB"/>
    <property type="match status" value="1"/>
</dbReference>
<keyword evidence="4 7" id="KW-0238">DNA-binding</keyword>
<accession>A0A1H3XMQ9</accession>
<dbReference type="Gene3D" id="3.40.50.2300">
    <property type="match status" value="1"/>
</dbReference>
<dbReference type="CDD" id="cd00383">
    <property type="entry name" value="trans_reg_C"/>
    <property type="match status" value="1"/>
</dbReference>
<dbReference type="Pfam" id="PF00072">
    <property type="entry name" value="Response_reg"/>
    <property type="match status" value="1"/>
</dbReference>
<evidence type="ECO:0000259" key="8">
    <source>
        <dbReference type="PROSITE" id="PS50110"/>
    </source>
</evidence>
<evidence type="ECO:0000256" key="3">
    <source>
        <dbReference type="ARBA" id="ARBA00023015"/>
    </source>
</evidence>
<dbReference type="GO" id="GO:0032993">
    <property type="term" value="C:protein-DNA complex"/>
    <property type="evidence" value="ECO:0007669"/>
    <property type="project" value="TreeGrafter"/>
</dbReference>
<feature type="domain" description="Response regulatory" evidence="8">
    <location>
        <begin position="2"/>
        <end position="116"/>
    </location>
</feature>
<feature type="domain" description="OmpR/PhoB-type" evidence="9">
    <location>
        <begin position="124"/>
        <end position="222"/>
    </location>
</feature>
<keyword evidence="3" id="KW-0805">Transcription regulation</keyword>
<dbReference type="InterPro" id="IPR039420">
    <property type="entry name" value="WalR-like"/>
</dbReference>
<dbReference type="GO" id="GO:0006355">
    <property type="term" value="P:regulation of DNA-templated transcription"/>
    <property type="evidence" value="ECO:0007669"/>
    <property type="project" value="InterPro"/>
</dbReference>
<dbReference type="OrthoDB" id="9793321at2"/>
<dbReference type="InterPro" id="IPR036388">
    <property type="entry name" value="WH-like_DNA-bd_sf"/>
</dbReference>
<reference evidence="10 11" key="1">
    <citation type="submission" date="2016-10" db="EMBL/GenBank/DDBJ databases">
        <authorList>
            <person name="de Groot N.N."/>
        </authorList>
    </citation>
    <scope>NUCLEOTIDE SEQUENCE [LARGE SCALE GENOMIC DNA]</scope>
    <source>
        <strain evidence="10 11">DSM 7343</strain>
    </source>
</reference>
<evidence type="ECO:0000313" key="11">
    <source>
        <dbReference type="Proteomes" id="UP000199409"/>
    </source>
</evidence>
<evidence type="ECO:0000256" key="7">
    <source>
        <dbReference type="PROSITE-ProRule" id="PRU01091"/>
    </source>
</evidence>
<feature type="modified residue" description="4-aspartylphosphate" evidence="6">
    <location>
        <position position="51"/>
    </location>
</feature>
<dbReference type="InterPro" id="IPR011006">
    <property type="entry name" value="CheY-like_superfamily"/>
</dbReference>
<dbReference type="CDD" id="cd17625">
    <property type="entry name" value="REC_OmpR_DrrD-like"/>
    <property type="match status" value="1"/>
</dbReference>
<dbReference type="SUPFAM" id="SSF52172">
    <property type="entry name" value="CheY-like"/>
    <property type="match status" value="1"/>
</dbReference>
<keyword evidence="5" id="KW-0804">Transcription</keyword>
<dbReference type="PANTHER" id="PTHR48111">
    <property type="entry name" value="REGULATOR OF RPOS"/>
    <property type="match status" value="1"/>
</dbReference>
<dbReference type="STRING" id="37625.SAMN05660420_01013"/>